<evidence type="ECO:0000313" key="2">
    <source>
        <dbReference type="EMBL" id="MCB8877867.1"/>
    </source>
</evidence>
<name>A0A963YVE0_9PROT</name>
<dbReference type="Pfam" id="PF13154">
    <property type="entry name" value="DUF3991"/>
    <property type="match status" value="1"/>
</dbReference>
<dbReference type="AlphaFoldDB" id="A0A963YVE0"/>
<reference evidence="2" key="2">
    <citation type="submission" date="2021-01" db="EMBL/GenBank/DDBJ databases">
        <authorList>
            <person name="Mieszkin S."/>
            <person name="Pouder E."/>
            <person name="Alain K."/>
        </authorList>
    </citation>
    <scope>NUCLEOTIDE SEQUENCE</scope>
    <source>
        <strain evidence="2">HW T2.11</strain>
    </source>
</reference>
<protein>
    <submittedName>
        <fullName evidence="2">DUF3991 and TOPRIM domain-containing protein</fullName>
    </submittedName>
</protein>
<dbReference type="Proteomes" id="UP000708298">
    <property type="component" value="Unassembled WGS sequence"/>
</dbReference>
<dbReference type="Pfam" id="PF13155">
    <property type="entry name" value="Toprim_2"/>
    <property type="match status" value="1"/>
</dbReference>
<reference evidence="2" key="1">
    <citation type="journal article" date="2021" name="Microorganisms">
        <title>Acidisoma silvae sp. nov. and Acidisomacellulosilytica sp. nov., Two Acidophilic Bacteria Isolated from Decaying Wood, Hydrolyzing Cellulose and Producing Poly-3-hydroxybutyrate.</title>
        <authorList>
            <person name="Mieszkin S."/>
            <person name="Pouder E."/>
            <person name="Uroz S."/>
            <person name="Simon-Colin C."/>
            <person name="Alain K."/>
        </authorList>
    </citation>
    <scope>NUCLEOTIDE SEQUENCE</scope>
    <source>
        <strain evidence="2">HW T2.11</strain>
    </source>
</reference>
<comment type="caution">
    <text evidence="2">The sequence shown here is derived from an EMBL/GenBank/DDBJ whole genome shotgun (WGS) entry which is preliminary data.</text>
</comment>
<proteinExistence type="predicted"/>
<dbReference type="Gene3D" id="3.40.1360.10">
    <property type="match status" value="1"/>
</dbReference>
<evidence type="ECO:0000259" key="1">
    <source>
        <dbReference type="Pfam" id="PF13154"/>
    </source>
</evidence>
<gene>
    <name evidence="2" type="ORF">ASILVAE211_21930</name>
</gene>
<organism evidence="2 3">
    <name type="scientific">Acidisoma silvae</name>
    <dbReference type="NCBI Taxonomy" id="2802396"/>
    <lineage>
        <taxon>Bacteria</taxon>
        <taxon>Pseudomonadati</taxon>
        <taxon>Pseudomonadota</taxon>
        <taxon>Alphaproteobacteria</taxon>
        <taxon>Acetobacterales</taxon>
        <taxon>Acidocellaceae</taxon>
        <taxon>Acidisoma</taxon>
    </lineage>
</organism>
<evidence type="ECO:0000313" key="3">
    <source>
        <dbReference type="Proteomes" id="UP000708298"/>
    </source>
</evidence>
<sequence>MNCAAVLENMGQPWRLDKDGSTKRAMKYRRAQGEILIVTHDGRGWWDPNSEAKGDIFTLVQHLDPSLNFGHVRQVLRKFVGITPRYEPAERARKGQGADRPVAERWAGRARLRAGCPAWRYLLEQRHLPADILFAAGEQDIVRDGAYGSAWFAHRDQGRVTHVEIRGPEFKGALKGGDKALFLFRRGLIPVTRLVIAEAPIDALSIATLEGKRPESLYAATGGGMGPGTLAALEAICAGLGPRPDTIVESAADANRAGDRFAERHAEIARTASVAFRRLRPPDDLDWNDVLKQGRGA</sequence>
<accession>A0A963YVE0</accession>
<keyword evidence="3" id="KW-1185">Reference proteome</keyword>
<dbReference type="EMBL" id="JAESVB010000019">
    <property type="protein sequence ID" value="MCB8877867.1"/>
    <property type="molecule type" value="Genomic_DNA"/>
</dbReference>
<dbReference type="InterPro" id="IPR025054">
    <property type="entry name" value="DUF3991"/>
</dbReference>
<feature type="domain" description="DUF3991" evidence="1">
    <location>
        <begin position="120"/>
        <end position="186"/>
    </location>
</feature>